<gene>
    <name evidence="2" type="ORF">POJ06DRAFT_36709</name>
</gene>
<feature type="chain" id="PRO_5042267551" evidence="1">
    <location>
        <begin position="26"/>
        <end position="129"/>
    </location>
</feature>
<proteinExistence type="predicted"/>
<accession>A0AAD7QKI7</accession>
<evidence type="ECO:0000313" key="2">
    <source>
        <dbReference type="EMBL" id="KAJ8096957.1"/>
    </source>
</evidence>
<dbReference type="EMBL" id="JARPMG010000012">
    <property type="protein sequence ID" value="KAJ8096957.1"/>
    <property type="molecule type" value="Genomic_DNA"/>
</dbReference>
<keyword evidence="1" id="KW-0732">Signal</keyword>
<name>A0AAD7QKI7_9ASCO</name>
<comment type="caution">
    <text evidence="2">The sequence shown here is derived from an EMBL/GenBank/DDBJ whole genome shotgun (WGS) entry which is preliminary data.</text>
</comment>
<keyword evidence="3" id="KW-1185">Reference proteome</keyword>
<sequence length="129" mass="15288">MILCTWMRLTIRVISSLCHYKTAVSENIMPDDLHRLEDGISQFCQSYQELYTRWKGCTSNFHGMHHLVHCVKTCGPMSGYWQAINSSFPDGQDLYIYSDPRTLMVMASWYDKKLRHPILFYLRRRLNSM</sequence>
<dbReference type="RefSeq" id="XP_056040407.1">
    <property type="nucleotide sequence ID" value="XM_056190943.1"/>
</dbReference>
<dbReference type="AlphaFoldDB" id="A0AAD7QKI7"/>
<evidence type="ECO:0000256" key="1">
    <source>
        <dbReference type="SAM" id="SignalP"/>
    </source>
</evidence>
<reference evidence="2" key="1">
    <citation type="submission" date="2023-03" db="EMBL/GenBank/DDBJ databases">
        <title>Near-Complete genome sequence of Lipomyces tetrasporous NRRL Y-64009, an oleaginous yeast capable of growing on lignocellulosic hydrolysates.</title>
        <authorList>
            <consortium name="Lawrence Berkeley National Laboratory"/>
            <person name="Jagtap S.S."/>
            <person name="Liu J.-J."/>
            <person name="Walukiewicz H.E."/>
            <person name="Pangilinan J."/>
            <person name="Lipzen A."/>
            <person name="Ahrendt S."/>
            <person name="Koriabine M."/>
            <person name="Cobaugh K."/>
            <person name="Salamov A."/>
            <person name="Yoshinaga Y."/>
            <person name="Ng V."/>
            <person name="Daum C."/>
            <person name="Grigoriev I.V."/>
            <person name="Slininger P.J."/>
            <person name="Dien B.S."/>
            <person name="Jin Y.-S."/>
            <person name="Rao C.V."/>
        </authorList>
    </citation>
    <scope>NUCLEOTIDE SEQUENCE</scope>
    <source>
        <strain evidence="2">NRRL Y-64009</strain>
    </source>
</reference>
<protein>
    <submittedName>
        <fullName evidence="2">Uncharacterized protein</fullName>
    </submittedName>
</protein>
<dbReference type="GeneID" id="80886109"/>
<dbReference type="Proteomes" id="UP001217417">
    <property type="component" value="Unassembled WGS sequence"/>
</dbReference>
<organism evidence="2 3">
    <name type="scientific">Lipomyces tetrasporus</name>
    <dbReference type="NCBI Taxonomy" id="54092"/>
    <lineage>
        <taxon>Eukaryota</taxon>
        <taxon>Fungi</taxon>
        <taxon>Dikarya</taxon>
        <taxon>Ascomycota</taxon>
        <taxon>Saccharomycotina</taxon>
        <taxon>Lipomycetes</taxon>
        <taxon>Lipomycetales</taxon>
        <taxon>Lipomycetaceae</taxon>
        <taxon>Lipomyces</taxon>
    </lineage>
</organism>
<feature type="signal peptide" evidence="1">
    <location>
        <begin position="1"/>
        <end position="25"/>
    </location>
</feature>
<evidence type="ECO:0000313" key="3">
    <source>
        <dbReference type="Proteomes" id="UP001217417"/>
    </source>
</evidence>